<protein>
    <submittedName>
        <fullName evidence="2 3">Transcriptional regulator</fullName>
    </submittedName>
</protein>
<dbReference type="AlphaFoldDB" id="A0A233V2Q2"/>
<accession>A0A233V2Q2</accession>
<dbReference type="SMART" id="SM00530">
    <property type="entry name" value="HTH_XRE"/>
    <property type="match status" value="1"/>
</dbReference>
<dbReference type="GO" id="GO:0003677">
    <property type="term" value="F:DNA binding"/>
    <property type="evidence" value="ECO:0007669"/>
    <property type="project" value="InterPro"/>
</dbReference>
<proteinExistence type="predicted"/>
<reference evidence="2" key="3">
    <citation type="submission" date="2021-02" db="EMBL/GenBank/DDBJ databases">
        <title>Infant gut strain persistence is associated with maternal origin, phylogeny, and functional potential including surface adhesion and iron acquisition.</title>
        <authorList>
            <person name="Lou Y.C."/>
        </authorList>
    </citation>
    <scope>NUCLEOTIDE SEQUENCE</scope>
    <source>
        <strain evidence="2">L3_058_000G1_dasL3_058_000G1_concoct_72</strain>
    </source>
</reference>
<dbReference type="Gene3D" id="1.10.260.40">
    <property type="entry name" value="lambda repressor-like DNA-binding domains"/>
    <property type="match status" value="1"/>
</dbReference>
<sequence>MNNHELTFGDFISQKRKDLRITLKDMADRLNISSPYLSDVEKGKRDSFDLDRLNQIAKILNLDEEESSIMMDLAGKQRNTVAPDLPEYILKTKGLSVALRKARDLDVKEEEWIKFIEEIEKER</sequence>
<gene>
    <name evidence="3" type="ORF">B9N49_08215</name>
    <name evidence="2" type="ORF">KIA07_05870</name>
</gene>
<dbReference type="RefSeq" id="WP_002834913.1">
    <property type="nucleotide sequence ID" value="NZ_JAHAIK010000014.1"/>
</dbReference>
<reference evidence="4" key="2">
    <citation type="submission" date="2017-04" db="EMBL/GenBank/DDBJ databases">
        <title>Finegoldia magna isolated from orthopedic joint implant-associated infections.</title>
        <authorList>
            <person name="Bjorklund S."/>
            <person name="Bruggemann H."/>
            <person name="Jensen A."/>
            <person name="Hellmark B."/>
            <person name="Soderquist B."/>
        </authorList>
    </citation>
    <scope>NUCLEOTIDE SEQUENCE [LARGE SCALE GENOMIC DNA]</scope>
    <source>
        <strain evidence="4">CCUG 54800</strain>
    </source>
</reference>
<dbReference type="Proteomes" id="UP000730862">
    <property type="component" value="Unassembled WGS sequence"/>
</dbReference>
<comment type="caution">
    <text evidence="3">The sequence shown here is derived from an EMBL/GenBank/DDBJ whole genome shotgun (WGS) entry which is preliminary data.</text>
</comment>
<dbReference type="EMBL" id="NDYC01000040">
    <property type="protein sequence ID" value="OXZ26669.1"/>
    <property type="molecule type" value="Genomic_DNA"/>
</dbReference>
<feature type="domain" description="HTH cro/C1-type" evidence="1">
    <location>
        <begin position="12"/>
        <end position="67"/>
    </location>
</feature>
<organism evidence="3 4">
    <name type="scientific">Finegoldia magna</name>
    <name type="common">Peptostreptococcus magnus</name>
    <dbReference type="NCBI Taxonomy" id="1260"/>
    <lineage>
        <taxon>Bacteria</taxon>
        <taxon>Bacillati</taxon>
        <taxon>Bacillota</taxon>
        <taxon>Tissierellia</taxon>
        <taxon>Tissierellales</taxon>
        <taxon>Peptoniphilaceae</taxon>
        <taxon>Finegoldia</taxon>
    </lineage>
</organism>
<dbReference type="CDD" id="cd00093">
    <property type="entry name" value="HTH_XRE"/>
    <property type="match status" value="1"/>
</dbReference>
<dbReference type="InterPro" id="IPR001387">
    <property type="entry name" value="Cro/C1-type_HTH"/>
</dbReference>
<dbReference type="Pfam" id="PF01381">
    <property type="entry name" value="HTH_3"/>
    <property type="match status" value="1"/>
</dbReference>
<dbReference type="PROSITE" id="PS50943">
    <property type="entry name" value="HTH_CROC1"/>
    <property type="match status" value="1"/>
</dbReference>
<dbReference type="InterPro" id="IPR010982">
    <property type="entry name" value="Lambda_DNA-bd_dom_sf"/>
</dbReference>
<name>A0A233V2Q2_FINMA</name>
<dbReference type="EMBL" id="JAHAIK010000014">
    <property type="protein sequence ID" value="MBS5965172.1"/>
    <property type="molecule type" value="Genomic_DNA"/>
</dbReference>
<dbReference type="SUPFAM" id="SSF47413">
    <property type="entry name" value="lambda repressor-like DNA-binding domains"/>
    <property type="match status" value="1"/>
</dbReference>
<dbReference type="Proteomes" id="UP000215413">
    <property type="component" value="Unassembled WGS sequence"/>
</dbReference>
<evidence type="ECO:0000313" key="3">
    <source>
        <dbReference type="EMBL" id="OXZ26669.1"/>
    </source>
</evidence>
<evidence type="ECO:0000313" key="4">
    <source>
        <dbReference type="Proteomes" id="UP000215413"/>
    </source>
</evidence>
<reference evidence="3" key="1">
    <citation type="journal article" date="2017" name="J. Clin. Microbiol.">
        <title>Finegoldia magna Isolated from Orthopedic Joint Implant-Associated Infections.</title>
        <authorList>
            <person name="Soderquist B."/>
            <person name="Bjorklund S."/>
            <person name="Hellmark B."/>
            <person name="Jensen A."/>
            <person name="Bruggemann H."/>
        </authorList>
    </citation>
    <scope>NUCLEOTIDE SEQUENCE</scope>
    <source>
        <strain evidence="3">CCUG 54800</strain>
    </source>
</reference>
<evidence type="ECO:0000259" key="1">
    <source>
        <dbReference type="PROSITE" id="PS50943"/>
    </source>
</evidence>
<evidence type="ECO:0000313" key="2">
    <source>
        <dbReference type="EMBL" id="MBS5965172.1"/>
    </source>
</evidence>